<dbReference type="GO" id="GO:0071555">
    <property type="term" value="P:cell wall organization"/>
    <property type="evidence" value="ECO:0007669"/>
    <property type="project" value="UniProtKB-KW"/>
</dbReference>
<evidence type="ECO:0000256" key="9">
    <source>
        <dbReference type="RuleBase" id="RU361169"/>
    </source>
</evidence>
<dbReference type="InterPro" id="IPR011050">
    <property type="entry name" value="Pectin_lyase_fold/virulence"/>
</dbReference>
<evidence type="ECO:0000256" key="8">
    <source>
        <dbReference type="PROSITE-ProRule" id="PRU10052"/>
    </source>
</evidence>
<dbReference type="eggNOG" id="ENOG502QSBG">
    <property type="taxonomic scope" value="Eukaryota"/>
</dbReference>
<dbReference type="STRING" id="71139.A0A059BMG2"/>
<dbReference type="SMART" id="SM00710">
    <property type="entry name" value="PbH1"/>
    <property type="match status" value="5"/>
</dbReference>
<evidence type="ECO:0000256" key="10">
    <source>
        <dbReference type="SAM" id="SignalP"/>
    </source>
</evidence>
<dbReference type="Pfam" id="PF00295">
    <property type="entry name" value="Glyco_hydro_28"/>
    <property type="match status" value="1"/>
</dbReference>
<dbReference type="AlphaFoldDB" id="A0A059BMG2"/>
<comment type="subcellular location">
    <subcellularLocation>
        <location evidence="1">Secreted</location>
        <location evidence="1">Cell wall</location>
    </subcellularLocation>
</comment>
<dbReference type="GO" id="GO:0005975">
    <property type="term" value="P:carbohydrate metabolic process"/>
    <property type="evidence" value="ECO:0007669"/>
    <property type="project" value="InterPro"/>
</dbReference>
<dbReference type="FunCoup" id="A0A059BMG2">
    <property type="interactions" value="39"/>
</dbReference>
<keyword evidence="3" id="KW-0134">Cell wall</keyword>
<feature type="active site" evidence="8">
    <location>
        <position position="245"/>
    </location>
</feature>
<evidence type="ECO:0000256" key="7">
    <source>
        <dbReference type="ARBA" id="ARBA00023316"/>
    </source>
</evidence>
<feature type="chain" id="PRO_5001568410" description="Exopolygalacturonase-like" evidence="10">
    <location>
        <begin position="29"/>
        <end position="389"/>
    </location>
</feature>
<feature type="signal peptide" evidence="10">
    <location>
        <begin position="1"/>
        <end position="28"/>
    </location>
</feature>
<dbReference type="InParanoid" id="A0A059BMG2"/>
<evidence type="ECO:0000256" key="5">
    <source>
        <dbReference type="ARBA" id="ARBA00022801"/>
    </source>
</evidence>
<name>A0A059BMG2_EUCGR</name>
<keyword evidence="6 9" id="KW-0326">Glycosidase</keyword>
<keyword evidence="4" id="KW-0964">Secreted</keyword>
<sequence>MEWRLTFPTASLLMLMLMSSLAKNQAQARNVFNIKDFGAVDDGNTDGSKALSDAWSKACNSRGTAVVLIPSGTYLLGPVRLAGPCNGAIEFQIKGDLKAFNSPQLGIDHWITFRYMEDLTITGGGVLDGQGAAAWPSNDCKKNPNCQALPVTMRLDFVSNARIHDVTSLNSKNFHFNIFSCKNITFERVTIKAPDESPNTDGIHMAFSSNVFIRDSDIGTGDDCISLGPGSKNINMTDITCGPGHGISIGSLGGTPNEPAVAKVFLGSSTFTGTTNALRIKTRAPSFQGAVKDITFQDINVKNADNPIIIEQQYCPSKTCSSQSSQVKISNVKFSNIRGTSSSSVAININCSPAVPCTGIELRDIDLKYDGKSIICYSPLIKFTASAKE</sequence>
<dbReference type="Gene3D" id="2.160.20.10">
    <property type="entry name" value="Single-stranded right-handed beta-helix, Pectin lyase-like"/>
    <property type="match status" value="1"/>
</dbReference>
<dbReference type="InterPro" id="IPR000743">
    <property type="entry name" value="Glyco_hydro_28"/>
</dbReference>
<organism evidence="11">
    <name type="scientific">Eucalyptus grandis</name>
    <name type="common">Flooded gum</name>
    <dbReference type="NCBI Taxonomy" id="71139"/>
    <lineage>
        <taxon>Eukaryota</taxon>
        <taxon>Viridiplantae</taxon>
        <taxon>Streptophyta</taxon>
        <taxon>Embryophyta</taxon>
        <taxon>Tracheophyta</taxon>
        <taxon>Spermatophyta</taxon>
        <taxon>Magnoliopsida</taxon>
        <taxon>eudicotyledons</taxon>
        <taxon>Gunneridae</taxon>
        <taxon>Pentapetalae</taxon>
        <taxon>rosids</taxon>
        <taxon>malvids</taxon>
        <taxon>Myrtales</taxon>
        <taxon>Myrtaceae</taxon>
        <taxon>Myrtoideae</taxon>
        <taxon>Eucalypteae</taxon>
        <taxon>Eucalyptus</taxon>
    </lineage>
</organism>
<dbReference type="PANTHER" id="PTHR31375">
    <property type="match status" value="1"/>
</dbReference>
<dbReference type="InterPro" id="IPR012334">
    <property type="entry name" value="Pectin_lyas_fold"/>
</dbReference>
<evidence type="ECO:0008006" key="12">
    <source>
        <dbReference type="Google" id="ProtNLM"/>
    </source>
</evidence>
<evidence type="ECO:0000256" key="6">
    <source>
        <dbReference type="ARBA" id="ARBA00023295"/>
    </source>
</evidence>
<evidence type="ECO:0000256" key="4">
    <source>
        <dbReference type="ARBA" id="ARBA00022525"/>
    </source>
</evidence>
<dbReference type="FunFam" id="2.160.20.10:FF:000004">
    <property type="entry name" value="Pectin lyase-like superfamily protein"/>
    <property type="match status" value="1"/>
</dbReference>
<reference evidence="11" key="1">
    <citation type="submission" date="2013-07" db="EMBL/GenBank/DDBJ databases">
        <title>The genome of Eucalyptus grandis.</title>
        <authorList>
            <person name="Schmutz J."/>
            <person name="Hayes R."/>
            <person name="Myburg A."/>
            <person name="Tuskan G."/>
            <person name="Grattapaglia D."/>
            <person name="Rokhsar D.S."/>
        </authorList>
    </citation>
    <scope>NUCLEOTIDE SEQUENCE</scope>
    <source>
        <tissue evidence="11">Leaf extractions</tissue>
    </source>
</reference>
<comment type="similarity">
    <text evidence="2 9">Belongs to the glycosyl hydrolase 28 family.</text>
</comment>
<keyword evidence="5 9" id="KW-0378">Hydrolase</keyword>
<evidence type="ECO:0000313" key="11">
    <source>
        <dbReference type="EMBL" id="KCW66880.1"/>
    </source>
</evidence>
<keyword evidence="7" id="KW-0961">Cell wall biogenesis/degradation</keyword>
<evidence type="ECO:0000256" key="2">
    <source>
        <dbReference type="ARBA" id="ARBA00008834"/>
    </source>
</evidence>
<dbReference type="Gramene" id="KCW66880">
    <property type="protein sequence ID" value="KCW66880"/>
    <property type="gene ID" value="EUGRSUZ_F00634"/>
</dbReference>
<evidence type="ECO:0000256" key="3">
    <source>
        <dbReference type="ARBA" id="ARBA00022512"/>
    </source>
</evidence>
<proteinExistence type="inferred from homology"/>
<protein>
    <recommendedName>
        <fullName evidence="12">Exopolygalacturonase-like</fullName>
    </recommendedName>
</protein>
<dbReference type="InterPro" id="IPR006626">
    <property type="entry name" value="PbH1"/>
</dbReference>
<dbReference type="PROSITE" id="PS00502">
    <property type="entry name" value="POLYGALACTURONASE"/>
    <property type="match status" value="1"/>
</dbReference>
<gene>
    <name evidence="11" type="ORF">EUGRSUZ_F00634</name>
</gene>
<dbReference type="GO" id="GO:0004650">
    <property type="term" value="F:polygalacturonase activity"/>
    <property type="evidence" value="ECO:0007669"/>
    <property type="project" value="InterPro"/>
</dbReference>
<dbReference type="EMBL" id="KK198758">
    <property type="protein sequence ID" value="KCW66880.1"/>
    <property type="molecule type" value="Genomic_DNA"/>
</dbReference>
<dbReference type="OMA" id="KMAPPNC"/>
<keyword evidence="10" id="KW-0732">Signal</keyword>
<dbReference type="SUPFAM" id="SSF51126">
    <property type="entry name" value="Pectin lyase-like"/>
    <property type="match status" value="1"/>
</dbReference>
<accession>A0A059BMG2</accession>
<evidence type="ECO:0000256" key="1">
    <source>
        <dbReference type="ARBA" id="ARBA00004191"/>
    </source>
</evidence>